<dbReference type="AlphaFoldDB" id="A0AAJ2NRR9"/>
<comment type="caution">
    <text evidence="1">The sequence shown here is derived from an EMBL/GenBank/DDBJ whole genome shotgun (WGS) entry which is preliminary data.</text>
</comment>
<organism evidence="1 2">
    <name type="scientific">Alkalihalophilus pseudofirmus</name>
    <name type="common">Bacillus pseudofirmus</name>
    <dbReference type="NCBI Taxonomy" id="79885"/>
    <lineage>
        <taxon>Bacteria</taxon>
        <taxon>Bacillati</taxon>
        <taxon>Bacillota</taxon>
        <taxon>Bacilli</taxon>
        <taxon>Bacillales</taxon>
        <taxon>Bacillaceae</taxon>
        <taxon>Alkalihalophilus</taxon>
    </lineage>
</organism>
<gene>
    <name evidence="1" type="ORF">RYX45_20140</name>
</gene>
<sequence length="132" mass="15084">MNGDERKDPLVQMERSSSQLRQLLRSLGFTIKVEPYVVHVNPEFTLYQAPLGTPIIFPTQVHRYVHNLNLLPSKLDRKHEILTDKLISLHVEEDPYAQLPPYTYQGVRKGITCGICHSFSISVHGWNCVCGN</sequence>
<dbReference type="EMBL" id="JAWJAY010000098">
    <property type="protein sequence ID" value="MDV2887494.1"/>
    <property type="molecule type" value="Genomic_DNA"/>
</dbReference>
<feature type="non-terminal residue" evidence="1">
    <location>
        <position position="132"/>
    </location>
</feature>
<name>A0AAJ2NRR9_ALKPS</name>
<evidence type="ECO:0000313" key="2">
    <source>
        <dbReference type="Proteomes" id="UP001285636"/>
    </source>
</evidence>
<accession>A0AAJ2NRR9</accession>
<proteinExistence type="predicted"/>
<evidence type="ECO:0000313" key="1">
    <source>
        <dbReference type="EMBL" id="MDV2887494.1"/>
    </source>
</evidence>
<protein>
    <submittedName>
        <fullName evidence="1">NERD domain-containing protein</fullName>
    </submittedName>
</protein>
<reference evidence="1" key="1">
    <citation type="submission" date="2023-10" db="EMBL/GenBank/DDBJ databases">
        <title>Screening of Alkalihalophilus pseudofirmusBZ-TG-HK211 and Its Alleviation of Salt Stress on Rapeseed Growth.</title>
        <authorList>
            <person name="Zhao B."/>
            <person name="Guo T."/>
        </authorList>
    </citation>
    <scope>NUCLEOTIDE SEQUENCE</scope>
    <source>
        <strain evidence="1">BZ-TG-HK211</strain>
    </source>
</reference>
<dbReference type="Proteomes" id="UP001285636">
    <property type="component" value="Unassembled WGS sequence"/>
</dbReference>